<proteinExistence type="predicted"/>
<dbReference type="Proteomes" id="UP000321258">
    <property type="component" value="Unassembled WGS sequence"/>
</dbReference>
<accession>A0A512IVU8</accession>
<evidence type="ECO:0000313" key="2">
    <source>
        <dbReference type="Proteomes" id="UP000321258"/>
    </source>
</evidence>
<dbReference type="Gene3D" id="2.40.160.50">
    <property type="entry name" value="membrane protein fhac: a member of the omp85/tpsb transporter family"/>
    <property type="match status" value="1"/>
</dbReference>
<name>A0A512IVU8_9HYPH</name>
<sequence length="546" mass="58195">MAAFGARATETGYVVQPEAGGVRVSLGPVPADQAQRLRTPLRLGPPHIAGLPAEIRDLVETQVRTAAPHEGSVSDLFAAAQITETALREHGFALVRAFVPPQRLRNGDAARIEVIDVRIEALDLAALPPTLASRARQRLASVIDRSFLPSVELTRALGLLQLDAGLPFQVEPVPGSRAERVQLRVLGPTKSWIGEANLGGLSSRPFHHVIASGLATMVLPEDQGRLTLGGTFGRREETQRTGGPLGSVLAVWSKPLDQADGGFVETGVVGLHLQTESPVTHLGVAYDYGRLLWRYGQPLRITSDESLIIKVGPDLTAESFRVGTSVPFRFQDDTLAYTGAMRAEAIWVRQFLPGLSVEANAVGTLGVTQGTHRVTIAGDAASEGETHVIGVLAGRARATVALPLDAVLTVQVRAQYSALGALPISEQFQLFRAGETTVYDPETDQGESGATLRAELGRPIVCPWAFDGTIVTPYVFGGIGMVRTIESLDVQRLIVGSTWGIGSRLALPADAWLPGRLSLGVELYRQTSSGTIPNYTGVSLSLSTKF</sequence>
<organism evidence="1 2">
    <name type="scientific">Methylobacterium haplocladii</name>
    <dbReference type="NCBI Taxonomy" id="1176176"/>
    <lineage>
        <taxon>Bacteria</taxon>
        <taxon>Pseudomonadati</taxon>
        <taxon>Pseudomonadota</taxon>
        <taxon>Alphaproteobacteria</taxon>
        <taxon>Hyphomicrobiales</taxon>
        <taxon>Methylobacteriaceae</taxon>
        <taxon>Methylobacterium</taxon>
    </lineage>
</organism>
<dbReference type="RefSeq" id="WP_147082445.1">
    <property type="nucleotide sequence ID" value="NZ_BPQN01000061.1"/>
</dbReference>
<dbReference type="AlphaFoldDB" id="A0A512IVU8"/>
<gene>
    <name evidence="1" type="ORF">MHA02_41800</name>
</gene>
<evidence type="ECO:0000313" key="1">
    <source>
        <dbReference type="EMBL" id="GEP01793.1"/>
    </source>
</evidence>
<dbReference type="OrthoDB" id="7497550at2"/>
<keyword evidence="2" id="KW-1185">Reference proteome</keyword>
<dbReference type="EMBL" id="BJZT01000053">
    <property type="protein sequence ID" value="GEP01793.1"/>
    <property type="molecule type" value="Genomic_DNA"/>
</dbReference>
<comment type="caution">
    <text evidence="1">The sequence shown here is derived from an EMBL/GenBank/DDBJ whole genome shotgun (WGS) entry which is preliminary data.</text>
</comment>
<reference evidence="1 2" key="1">
    <citation type="submission" date="2019-07" db="EMBL/GenBank/DDBJ databases">
        <title>Whole genome shotgun sequence of Methylobacterium haplocladii NBRC 107714.</title>
        <authorList>
            <person name="Hosoyama A."/>
            <person name="Uohara A."/>
            <person name="Ohji S."/>
            <person name="Ichikawa N."/>
        </authorList>
    </citation>
    <scope>NUCLEOTIDE SEQUENCE [LARGE SCALE GENOMIC DNA]</scope>
    <source>
        <strain evidence="1 2">NBRC 107714</strain>
    </source>
</reference>
<protein>
    <submittedName>
        <fullName evidence="1">Uncharacterized protein</fullName>
    </submittedName>
</protein>